<dbReference type="PANTHER" id="PTHR46018">
    <property type="entry name" value="ZINC PHOSPHODIESTERASE ELAC PROTEIN 1"/>
    <property type="match status" value="1"/>
</dbReference>
<dbReference type="EMBL" id="CAFBLQ010000039">
    <property type="protein sequence ID" value="CAB4866366.1"/>
    <property type="molecule type" value="Genomic_DNA"/>
</dbReference>
<name>A0A6J7D767_9ZZZZ</name>
<dbReference type="SUPFAM" id="SSF56281">
    <property type="entry name" value="Metallo-hydrolase/oxidoreductase"/>
    <property type="match status" value="1"/>
</dbReference>
<dbReference type="InterPro" id="IPR001279">
    <property type="entry name" value="Metallo-B-lactamas"/>
</dbReference>
<reference evidence="2" key="1">
    <citation type="submission" date="2020-05" db="EMBL/GenBank/DDBJ databases">
        <authorList>
            <person name="Chiriac C."/>
            <person name="Salcher M."/>
            <person name="Ghai R."/>
            <person name="Kavagutti S V."/>
        </authorList>
    </citation>
    <scope>NUCLEOTIDE SEQUENCE</scope>
</reference>
<organism evidence="2">
    <name type="scientific">freshwater metagenome</name>
    <dbReference type="NCBI Taxonomy" id="449393"/>
    <lineage>
        <taxon>unclassified sequences</taxon>
        <taxon>metagenomes</taxon>
        <taxon>ecological metagenomes</taxon>
    </lineage>
</organism>
<dbReference type="PANTHER" id="PTHR46018:SF4">
    <property type="entry name" value="METALLO-HYDROLASE YHFI-RELATED"/>
    <property type="match status" value="1"/>
</dbReference>
<sequence>MRITILGKSPSWQDAGGACSGYLVQEDGTTVLLDCGNGVFAKLREVLDYREVGHVLLSHPHADHCLDLIPFAYALTYGPGGGREQPELLVPPGALELLRALGTLWGNPELVEGAFRITQYDPADRLVVGDLRARFAPVPHYIDANAVELTPTGGGPRFTFSADCGPNDALVDFARDTDLLLIEATLTEPAPDGFAGHLTAAEAGDHARRAGARRVVLTHFSDELDAGAQQEAAAQAFGGPVELARGGAVLEL</sequence>
<accession>A0A6J7D767</accession>
<dbReference type="CDD" id="cd07716">
    <property type="entry name" value="RNaseZ_short-form-like_MBL-fold"/>
    <property type="match status" value="1"/>
</dbReference>
<dbReference type="AlphaFoldDB" id="A0A6J7D767"/>
<dbReference type="Gene3D" id="3.60.15.10">
    <property type="entry name" value="Ribonuclease Z/Hydroxyacylglutathione hydrolase-like"/>
    <property type="match status" value="1"/>
</dbReference>
<dbReference type="Pfam" id="PF12706">
    <property type="entry name" value="Lactamase_B_2"/>
    <property type="match status" value="1"/>
</dbReference>
<protein>
    <submittedName>
        <fullName evidence="2">Unannotated protein</fullName>
    </submittedName>
</protein>
<dbReference type="SMART" id="SM00849">
    <property type="entry name" value="Lactamase_B"/>
    <property type="match status" value="1"/>
</dbReference>
<dbReference type="InterPro" id="IPR036866">
    <property type="entry name" value="RibonucZ/Hydroxyglut_hydro"/>
</dbReference>
<proteinExistence type="predicted"/>
<gene>
    <name evidence="2" type="ORF">UFOPK3423_00506</name>
</gene>
<feature type="domain" description="Metallo-beta-lactamase" evidence="1">
    <location>
        <begin position="18"/>
        <end position="197"/>
    </location>
</feature>
<dbReference type="GO" id="GO:0042781">
    <property type="term" value="F:3'-tRNA processing endoribonuclease activity"/>
    <property type="evidence" value="ECO:0007669"/>
    <property type="project" value="TreeGrafter"/>
</dbReference>
<evidence type="ECO:0000313" key="2">
    <source>
        <dbReference type="EMBL" id="CAB4866366.1"/>
    </source>
</evidence>
<evidence type="ECO:0000259" key="1">
    <source>
        <dbReference type="SMART" id="SM00849"/>
    </source>
</evidence>